<keyword evidence="1" id="KW-0812">Transmembrane</keyword>
<organism evidence="2 3">
    <name type="scientific">Methanosarcina barkeri 3</name>
    <dbReference type="NCBI Taxonomy" id="1434107"/>
    <lineage>
        <taxon>Archaea</taxon>
        <taxon>Methanobacteriati</taxon>
        <taxon>Methanobacteriota</taxon>
        <taxon>Stenosarchaea group</taxon>
        <taxon>Methanomicrobia</taxon>
        <taxon>Methanosarcinales</taxon>
        <taxon>Methanosarcinaceae</taxon>
        <taxon>Methanosarcina</taxon>
    </lineage>
</organism>
<dbReference type="PATRIC" id="fig|1434107.4.peg.3697"/>
<evidence type="ECO:0000313" key="2">
    <source>
        <dbReference type="EMBL" id="AKB83494.1"/>
    </source>
</evidence>
<evidence type="ECO:0000256" key="1">
    <source>
        <dbReference type="SAM" id="Phobius"/>
    </source>
</evidence>
<evidence type="ECO:0000313" key="3">
    <source>
        <dbReference type="Proteomes" id="UP000033066"/>
    </source>
</evidence>
<proteinExistence type="predicted"/>
<dbReference type="GeneID" id="31594479"/>
<evidence type="ECO:0008006" key="4">
    <source>
        <dbReference type="Google" id="ProtNLM"/>
    </source>
</evidence>
<gene>
    <name evidence="2" type="ORF">MSBR3_2916</name>
</gene>
<dbReference type="InterPro" id="IPR002849">
    <property type="entry name" value="DUF131"/>
</dbReference>
<dbReference type="EMBL" id="CP009517">
    <property type="protein sequence ID" value="AKB83494.1"/>
    <property type="molecule type" value="Genomic_DNA"/>
</dbReference>
<dbReference type="Proteomes" id="UP000033066">
    <property type="component" value="Chromosome"/>
</dbReference>
<name>A0A0E3WXZ6_METBA</name>
<reference evidence="2" key="1">
    <citation type="submission" date="2014-07" db="EMBL/GenBank/DDBJ databases">
        <title>Methanogenic archaea and the global carbon cycle.</title>
        <authorList>
            <person name="Henriksen J.R."/>
            <person name="Luke J."/>
            <person name="Reinhart S."/>
            <person name="Benedict M.N."/>
            <person name="Youngblut N.D."/>
            <person name="Metcalf M.E."/>
            <person name="Whitaker R.J."/>
            <person name="Metcalf W.W."/>
        </authorList>
    </citation>
    <scope>NUCLEOTIDE SEQUENCE [LARGE SCALE GENOMIC DNA]</scope>
    <source>
        <strain evidence="2">3</strain>
    </source>
</reference>
<feature type="transmembrane region" description="Helical" evidence="1">
    <location>
        <begin position="58"/>
        <end position="77"/>
    </location>
</feature>
<accession>A0A0E3WXZ6</accession>
<dbReference type="KEGG" id="mbak:MSBR3_2916"/>
<keyword evidence="1" id="KW-1133">Transmembrane helix</keyword>
<keyword evidence="3" id="KW-1185">Reference proteome</keyword>
<dbReference type="RefSeq" id="WP_080942335.1">
    <property type="nucleotide sequence ID" value="NZ_CP009517.1"/>
</dbReference>
<feature type="transmembrane region" description="Helical" evidence="1">
    <location>
        <begin position="7"/>
        <end position="31"/>
    </location>
</feature>
<dbReference type="SUPFAM" id="SSF103501">
    <property type="entry name" value="Respiratory nitrate reductase 1 gamma chain"/>
    <property type="match status" value="1"/>
</dbReference>
<keyword evidence="1" id="KW-0472">Membrane</keyword>
<sequence length="81" mass="8855">MRTSQDFLRVGTTVIFIGFIILLLGTVLAIIQHPANSQIGGLIMIGPIPIVFGSSPEITTNMLGLGLIISILYLFLWKTKR</sequence>
<dbReference type="InterPro" id="IPR036197">
    <property type="entry name" value="NarG-like_sf"/>
</dbReference>
<dbReference type="NCBIfam" id="TIGR00304">
    <property type="entry name" value="TIGR00304 family membrane protein"/>
    <property type="match status" value="1"/>
</dbReference>
<dbReference type="AlphaFoldDB" id="A0A0E3WXZ6"/>
<dbReference type="HOGENOM" id="CLU_149108_2_0_2"/>
<dbReference type="Pfam" id="PF01998">
    <property type="entry name" value="DUF131"/>
    <property type="match status" value="1"/>
</dbReference>
<protein>
    <recommendedName>
        <fullName evidence="4">DUF131 domain-containing protein</fullName>
    </recommendedName>
</protein>